<dbReference type="EMBL" id="BMLF01000002">
    <property type="protein sequence ID" value="GGM02072.1"/>
    <property type="molecule type" value="Genomic_DNA"/>
</dbReference>
<dbReference type="RefSeq" id="WP_028287641.1">
    <property type="nucleotide sequence ID" value="NZ_BMLF01000002.1"/>
</dbReference>
<proteinExistence type="predicted"/>
<evidence type="ECO:0000313" key="2">
    <source>
        <dbReference type="EMBL" id="GGM02072.1"/>
    </source>
</evidence>
<comment type="caution">
    <text evidence="2">The sequence shown here is derived from an EMBL/GenBank/DDBJ whole genome shotgun (WGS) entry which is preliminary data.</text>
</comment>
<keyword evidence="1" id="KW-1133">Transmembrane helix</keyword>
<evidence type="ECO:0000313" key="3">
    <source>
        <dbReference type="Proteomes" id="UP000649829"/>
    </source>
</evidence>
<keyword evidence="3" id="KW-1185">Reference proteome</keyword>
<organism evidence="2 3">
    <name type="scientific">Pseudooceanicola nanhaiensis</name>
    <dbReference type="NCBI Taxonomy" id="375761"/>
    <lineage>
        <taxon>Bacteria</taxon>
        <taxon>Pseudomonadati</taxon>
        <taxon>Pseudomonadota</taxon>
        <taxon>Alphaproteobacteria</taxon>
        <taxon>Rhodobacterales</taxon>
        <taxon>Paracoccaceae</taxon>
        <taxon>Pseudooceanicola</taxon>
    </lineage>
</organism>
<name>A0A917SZ18_9RHOB</name>
<feature type="transmembrane region" description="Helical" evidence="1">
    <location>
        <begin position="85"/>
        <end position="106"/>
    </location>
</feature>
<reference evidence="2" key="1">
    <citation type="journal article" date="2014" name="Int. J. Syst. Evol. Microbiol.">
        <title>Complete genome sequence of Corynebacterium casei LMG S-19264T (=DSM 44701T), isolated from a smear-ripened cheese.</title>
        <authorList>
            <consortium name="US DOE Joint Genome Institute (JGI-PGF)"/>
            <person name="Walter F."/>
            <person name="Albersmeier A."/>
            <person name="Kalinowski J."/>
            <person name="Ruckert C."/>
        </authorList>
    </citation>
    <scope>NUCLEOTIDE SEQUENCE</scope>
    <source>
        <strain evidence="2">CGMCC 1.6293</strain>
    </source>
</reference>
<keyword evidence="1" id="KW-0472">Membrane</keyword>
<accession>A0A917SZ18</accession>
<protein>
    <submittedName>
        <fullName evidence="2">Uncharacterized protein</fullName>
    </submittedName>
</protein>
<evidence type="ECO:0000256" key="1">
    <source>
        <dbReference type="SAM" id="Phobius"/>
    </source>
</evidence>
<feature type="transmembrane region" description="Helical" evidence="1">
    <location>
        <begin position="58"/>
        <end position="79"/>
    </location>
</feature>
<dbReference type="Proteomes" id="UP000649829">
    <property type="component" value="Unassembled WGS sequence"/>
</dbReference>
<keyword evidence="1" id="KW-0812">Transmembrane</keyword>
<sequence>MSNFATLGFAGRLLIVLAAVHVIAVAFTGFDAAAMETLPWGLLAAIAGIALTRGWRWFGWCALVGCIVAVGAVLGGVGVSALPASALYALAALLALTAASLFATLWKPRPDALS</sequence>
<feature type="transmembrane region" description="Helical" evidence="1">
    <location>
        <begin position="7"/>
        <end position="27"/>
    </location>
</feature>
<reference evidence="2" key="2">
    <citation type="submission" date="2020-09" db="EMBL/GenBank/DDBJ databases">
        <authorList>
            <person name="Sun Q."/>
            <person name="Zhou Y."/>
        </authorList>
    </citation>
    <scope>NUCLEOTIDE SEQUENCE</scope>
    <source>
        <strain evidence="2">CGMCC 1.6293</strain>
    </source>
</reference>
<dbReference type="AlphaFoldDB" id="A0A917SZ18"/>
<gene>
    <name evidence="2" type="ORF">GCM10011534_24930</name>
</gene>